<evidence type="ECO:0000313" key="3">
    <source>
        <dbReference type="Proteomes" id="UP000326950"/>
    </source>
</evidence>
<reference evidence="2 3" key="1">
    <citation type="submission" date="2019-04" db="EMBL/GenBank/DDBJ databases">
        <title>Friends and foes A comparative genomics study of 23 Aspergillus species from section Flavi.</title>
        <authorList>
            <consortium name="DOE Joint Genome Institute"/>
            <person name="Kjaerbolling I."/>
            <person name="Vesth T."/>
            <person name="Frisvad J.C."/>
            <person name="Nybo J.L."/>
            <person name="Theobald S."/>
            <person name="Kildgaard S."/>
            <person name="Isbrandt T."/>
            <person name="Kuo A."/>
            <person name="Sato A."/>
            <person name="Lyhne E.K."/>
            <person name="Kogle M.E."/>
            <person name="Wiebenga A."/>
            <person name="Kun R.S."/>
            <person name="Lubbers R.J."/>
            <person name="Makela M.R."/>
            <person name="Barry K."/>
            <person name="Chovatia M."/>
            <person name="Clum A."/>
            <person name="Daum C."/>
            <person name="Haridas S."/>
            <person name="He G."/>
            <person name="LaButti K."/>
            <person name="Lipzen A."/>
            <person name="Mondo S."/>
            <person name="Riley R."/>
            <person name="Salamov A."/>
            <person name="Simmons B.A."/>
            <person name="Magnuson J.K."/>
            <person name="Henrissat B."/>
            <person name="Mortensen U.H."/>
            <person name="Larsen T.O."/>
            <person name="Devries R.P."/>
            <person name="Grigoriev I.V."/>
            <person name="Machida M."/>
            <person name="Baker S.E."/>
            <person name="Andersen M.R."/>
        </authorList>
    </citation>
    <scope>NUCLEOTIDE SEQUENCE [LARGE SCALE GENOMIC DNA]</scope>
    <source>
        <strain evidence="2 3">CBS 117626</strain>
    </source>
</reference>
<dbReference type="Proteomes" id="UP000326950">
    <property type="component" value="Unassembled WGS sequence"/>
</dbReference>
<protein>
    <submittedName>
        <fullName evidence="2">Uncharacterized protein</fullName>
    </submittedName>
</protein>
<dbReference type="EMBL" id="ML738586">
    <property type="protein sequence ID" value="KAE8168243.1"/>
    <property type="molecule type" value="Genomic_DNA"/>
</dbReference>
<feature type="region of interest" description="Disordered" evidence="1">
    <location>
        <begin position="53"/>
        <end position="84"/>
    </location>
</feature>
<dbReference type="OrthoDB" id="4445362at2759"/>
<dbReference type="AlphaFoldDB" id="A0A5N6VBP2"/>
<gene>
    <name evidence="2" type="ORF">BDV40DRAFT_294790</name>
</gene>
<proteinExistence type="predicted"/>
<evidence type="ECO:0000256" key="1">
    <source>
        <dbReference type="SAM" id="MobiDB-lite"/>
    </source>
</evidence>
<sequence>MRKISLSLLRMHTPTVTQGHTIQWFLSKLKRLAAKTKKVRFEESALEIKSASKSDPASFGCPLKRVPTPYHHGTKPGLKLESEPESYGLRRVPTPYPVFMATGRVNYLE</sequence>
<keyword evidence="3" id="KW-1185">Reference proteome</keyword>
<organism evidence="2 3">
    <name type="scientific">Aspergillus tamarii</name>
    <dbReference type="NCBI Taxonomy" id="41984"/>
    <lineage>
        <taxon>Eukaryota</taxon>
        <taxon>Fungi</taxon>
        <taxon>Dikarya</taxon>
        <taxon>Ascomycota</taxon>
        <taxon>Pezizomycotina</taxon>
        <taxon>Eurotiomycetes</taxon>
        <taxon>Eurotiomycetidae</taxon>
        <taxon>Eurotiales</taxon>
        <taxon>Aspergillaceae</taxon>
        <taxon>Aspergillus</taxon>
        <taxon>Aspergillus subgen. Circumdati</taxon>
    </lineage>
</organism>
<accession>A0A5N6VBP2</accession>
<evidence type="ECO:0000313" key="2">
    <source>
        <dbReference type="EMBL" id="KAE8168243.1"/>
    </source>
</evidence>
<name>A0A5N6VBP2_ASPTM</name>